<gene>
    <name evidence="2" type="ORF">HLA99_10640</name>
</gene>
<comment type="caution">
    <text evidence="2">The sequence shown here is derived from an EMBL/GenBank/DDBJ whole genome shotgun (WGS) entry which is preliminary data.</text>
</comment>
<keyword evidence="1" id="KW-0472">Membrane</keyword>
<accession>A0A7Y2M0N6</accession>
<proteinExistence type="predicted"/>
<dbReference type="AlphaFoldDB" id="A0A7Y2M0N6"/>
<feature type="transmembrane region" description="Helical" evidence="1">
    <location>
        <begin position="208"/>
        <end position="225"/>
    </location>
</feature>
<evidence type="ECO:0000313" key="3">
    <source>
        <dbReference type="Proteomes" id="UP000543598"/>
    </source>
</evidence>
<evidence type="ECO:0008006" key="4">
    <source>
        <dbReference type="Google" id="ProtNLM"/>
    </source>
</evidence>
<protein>
    <recommendedName>
        <fullName evidence="4">Polysaccharide biosynthesis protein C-terminal domain-containing protein</fullName>
    </recommendedName>
</protein>
<reference evidence="2 3" key="1">
    <citation type="submission" date="2020-05" db="EMBL/GenBank/DDBJ databases">
        <title>MicrobeNet Type strains.</title>
        <authorList>
            <person name="Nicholson A.C."/>
        </authorList>
    </citation>
    <scope>NUCLEOTIDE SEQUENCE [LARGE SCALE GENOMIC DNA]</scope>
    <source>
        <strain evidence="2 3">JCM 14282</strain>
    </source>
</reference>
<evidence type="ECO:0000256" key="1">
    <source>
        <dbReference type="SAM" id="Phobius"/>
    </source>
</evidence>
<feature type="transmembrane region" description="Helical" evidence="1">
    <location>
        <begin position="264"/>
        <end position="286"/>
    </location>
</feature>
<evidence type="ECO:0000313" key="2">
    <source>
        <dbReference type="EMBL" id="NNH04306.1"/>
    </source>
</evidence>
<keyword evidence="1" id="KW-0812">Transmembrane</keyword>
<feature type="transmembrane region" description="Helical" evidence="1">
    <location>
        <begin position="237"/>
        <end position="258"/>
    </location>
</feature>
<sequence length="294" mass="30472">MAAMLSMAVGGFSPGWYWVGIGRPLELLLYEALPRLVGNILSVPIVIVTGDVLWYPVISTVSTASAYLVHSRSMKVPLPRPTRASLASTVAAMRANTFSAATTITASLYTSASVSLVSAIVPTRPAVEFLTGDRIYKISVQMIGVAGNSLQGWVSEPKNRAQFVSRARISVALHCVLGAAGGMVLVLVGPWFSAALLGEEVAVSQQVMIGYGVAFFALAVNSGLGRTVLAALGLQRTIFLSTAAGALIGFPSLVVGAATLGAVGASAAVALAEVTVVGVQVGALVWRRWGHAHR</sequence>
<feature type="transmembrane region" description="Helical" evidence="1">
    <location>
        <begin position="169"/>
        <end position="188"/>
    </location>
</feature>
<dbReference type="EMBL" id="JABEMB010000014">
    <property type="protein sequence ID" value="NNH04306.1"/>
    <property type="molecule type" value="Genomic_DNA"/>
</dbReference>
<name>A0A7Y2M0N6_9MICO</name>
<dbReference type="RefSeq" id="WP_167038540.1">
    <property type="nucleotide sequence ID" value="NZ_BAAANA010000001.1"/>
</dbReference>
<keyword evidence="1" id="KW-1133">Transmembrane helix</keyword>
<dbReference type="Proteomes" id="UP000543598">
    <property type="component" value="Unassembled WGS sequence"/>
</dbReference>
<organism evidence="2 3">
    <name type="scientific">Microbacterium ulmi</name>
    <dbReference type="NCBI Taxonomy" id="179095"/>
    <lineage>
        <taxon>Bacteria</taxon>
        <taxon>Bacillati</taxon>
        <taxon>Actinomycetota</taxon>
        <taxon>Actinomycetes</taxon>
        <taxon>Micrococcales</taxon>
        <taxon>Microbacteriaceae</taxon>
        <taxon>Microbacterium</taxon>
    </lineage>
</organism>
<keyword evidence="3" id="KW-1185">Reference proteome</keyword>